<organism evidence="3 4">
    <name type="scientific">Calidris pygmaea</name>
    <name type="common">Spoon-billed sandpiper</name>
    <dbReference type="NCBI Taxonomy" id="425635"/>
    <lineage>
        <taxon>Eukaryota</taxon>
        <taxon>Metazoa</taxon>
        <taxon>Chordata</taxon>
        <taxon>Craniata</taxon>
        <taxon>Vertebrata</taxon>
        <taxon>Euteleostomi</taxon>
        <taxon>Archelosauria</taxon>
        <taxon>Archosauria</taxon>
        <taxon>Dinosauria</taxon>
        <taxon>Saurischia</taxon>
        <taxon>Theropoda</taxon>
        <taxon>Coelurosauria</taxon>
        <taxon>Aves</taxon>
        <taxon>Neognathae</taxon>
        <taxon>Neoaves</taxon>
        <taxon>Charadriiformes</taxon>
        <taxon>Scolopacidae</taxon>
        <taxon>Calidris</taxon>
    </lineage>
</organism>
<proteinExistence type="predicted"/>
<evidence type="ECO:0000313" key="4">
    <source>
        <dbReference type="Proteomes" id="UP000694419"/>
    </source>
</evidence>
<accession>A0A8C3JVG1</accession>
<keyword evidence="2" id="KW-1133">Transmembrane helix</keyword>
<dbReference type="Proteomes" id="UP000694419">
    <property type="component" value="Unplaced"/>
</dbReference>
<sequence>MVENEEVSKPRRRGSRGVRGSPAPAEAGSPAGGIVKSRYLQYDKKNAKKVLGRLAAGLGGRSAKGRNGLRGGSDSRFGKGNLQSTLLNGDKINRPEFDLSAINGKHLIILNFFIFFYFLKREESDVLQVLESQTLLLTYLRIKVRKNLAEVEEKGEKDLITLCEEKERQREKLFKLKREILLNEREQKLDEALDKQMEVLCSLVPVCERFKEQYKSFAVSLDATRHELPIKNIHIEGDTPTFLDELQKQLTTTQELLTEVTPSYSEESQKLLSSRVTDLTCFICSRSFTQVQNMAYEASKEVSLHNQRIFSALALFIEVISLVLVIFCCFGFDLELTVFSLL</sequence>
<keyword evidence="2" id="KW-0472">Membrane</keyword>
<name>A0A8C3JVG1_9CHAR</name>
<reference evidence="3" key="1">
    <citation type="submission" date="2025-08" db="UniProtKB">
        <authorList>
            <consortium name="Ensembl"/>
        </authorList>
    </citation>
    <scope>IDENTIFICATION</scope>
</reference>
<keyword evidence="2" id="KW-0812">Transmembrane</keyword>
<feature type="compositionally biased region" description="Low complexity" evidence="1">
    <location>
        <begin position="18"/>
        <end position="31"/>
    </location>
</feature>
<evidence type="ECO:0000256" key="2">
    <source>
        <dbReference type="SAM" id="Phobius"/>
    </source>
</evidence>
<dbReference type="Ensembl" id="ENSCPGT00000014501.1">
    <property type="protein sequence ID" value="ENSCPGP00000013230.1"/>
    <property type="gene ID" value="ENSCPGG00000009377.1"/>
</dbReference>
<feature type="region of interest" description="Disordered" evidence="1">
    <location>
        <begin position="1"/>
        <end position="31"/>
    </location>
</feature>
<feature type="transmembrane region" description="Helical" evidence="2">
    <location>
        <begin position="309"/>
        <end position="332"/>
    </location>
</feature>
<evidence type="ECO:0000256" key="1">
    <source>
        <dbReference type="SAM" id="MobiDB-lite"/>
    </source>
</evidence>
<dbReference type="AlphaFoldDB" id="A0A8C3JVG1"/>
<keyword evidence="4" id="KW-1185">Reference proteome</keyword>
<reference evidence="3" key="2">
    <citation type="submission" date="2025-09" db="UniProtKB">
        <authorList>
            <consortium name="Ensembl"/>
        </authorList>
    </citation>
    <scope>IDENTIFICATION</scope>
</reference>
<protein>
    <submittedName>
        <fullName evidence="3">HAUS augmin like complex subunit 8</fullName>
    </submittedName>
</protein>
<evidence type="ECO:0000313" key="3">
    <source>
        <dbReference type="Ensembl" id="ENSCPGP00000013230.1"/>
    </source>
</evidence>